<dbReference type="Gene3D" id="1.20.5.1030">
    <property type="entry name" value="Preprotein translocase secy subunit"/>
    <property type="match status" value="1"/>
</dbReference>
<dbReference type="GO" id="GO:0043952">
    <property type="term" value="P:protein transport by the Sec complex"/>
    <property type="evidence" value="ECO:0007669"/>
    <property type="project" value="UniProtKB-UniRule"/>
</dbReference>
<comment type="caution">
    <text evidence="10">The sequence shown here is derived from an EMBL/GenBank/DDBJ whole genome shotgun (WGS) entry which is preliminary data.</text>
</comment>
<dbReference type="Proteomes" id="UP000177451">
    <property type="component" value="Unassembled WGS sequence"/>
</dbReference>
<dbReference type="PANTHER" id="PTHR33910">
    <property type="entry name" value="PROTEIN TRANSLOCASE SUBUNIT SECE"/>
    <property type="match status" value="1"/>
</dbReference>
<evidence type="ECO:0000256" key="4">
    <source>
        <dbReference type="ARBA" id="ARBA00022692"/>
    </source>
</evidence>
<dbReference type="GO" id="GO:0065002">
    <property type="term" value="P:intracellular protein transmembrane transport"/>
    <property type="evidence" value="ECO:0007669"/>
    <property type="project" value="UniProtKB-UniRule"/>
</dbReference>
<evidence type="ECO:0000256" key="9">
    <source>
        <dbReference type="HAMAP-Rule" id="MF_00422"/>
    </source>
</evidence>
<evidence type="ECO:0000256" key="5">
    <source>
        <dbReference type="ARBA" id="ARBA00022927"/>
    </source>
</evidence>
<dbReference type="InterPro" id="IPR005807">
    <property type="entry name" value="SecE_bac"/>
</dbReference>
<evidence type="ECO:0000256" key="7">
    <source>
        <dbReference type="ARBA" id="ARBA00023010"/>
    </source>
</evidence>
<keyword evidence="7 9" id="KW-0811">Translocation</keyword>
<comment type="function">
    <text evidence="9">Essential subunit of the Sec protein translocation channel SecYEG. Clamps together the 2 halves of SecY. May contact the channel plug during translocation.</text>
</comment>
<dbReference type="InterPro" id="IPR038379">
    <property type="entry name" value="SecE_sf"/>
</dbReference>
<dbReference type="PANTHER" id="PTHR33910:SF1">
    <property type="entry name" value="PROTEIN TRANSLOCASE SUBUNIT SECE"/>
    <property type="match status" value="1"/>
</dbReference>
<evidence type="ECO:0000256" key="8">
    <source>
        <dbReference type="ARBA" id="ARBA00023136"/>
    </source>
</evidence>
<evidence type="ECO:0000256" key="6">
    <source>
        <dbReference type="ARBA" id="ARBA00022989"/>
    </source>
</evidence>
<evidence type="ECO:0000256" key="1">
    <source>
        <dbReference type="ARBA" id="ARBA00004370"/>
    </source>
</evidence>
<dbReference type="InterPro" id="IPR001901">
    <property type="entry name" value="Translocase_SecE/Sec61-g"/>
</dbReference>
<comment type="similarity">
    <text evidence="9">Belongs to the SecE/SEC61-gamma family.</text>
</comment>
<dbReference type="Pfam" id="PF00584">
    <property type="entry name" value="SecE"/>
    <property type="match status" value="1"/>
</dbReference>
<dbReference type="GO" id="GO:0009306">
    <property type="term" value="P:protein secretion"/>
    <property type="evidence" value="ECO:0007669"/>
    <property type="project" value="UniProtKB-UniRule"/>
</dbReference>
<evidence type="ECO:0000313" key="10">
    <source>
        <dbReference type="EMBL" id="OGF65535.1"/>
    </source>
</evidence>
<organism evidence="10 11">
    <name type="scientific">Candidatus Giovannonibacteria bacterium RIFCSPHIGHO2_02_42_15</name>
    <dbReference type="NCBI Taxonomy" id="1798329"/>
    <lineage>
        <taxon>Bacteria</taxon>
        <taxon>Candidatus Giovannoniibacteriota</taxon>
    </lineage>
</organism>
<dbReference type="HAMAP" id="MF_00422">
    <property type="entry name" value="SecE"/>
    <property type="match status" value="1"/>
</dbReference>
<keyword evidence="3 9" id="KW-1003">Cell membrane</keyword>
<accession>A0A1F5VQ76</accession>
<gene>
    <name evidence="9" type="primary">secE</name>
    <name evidence="10" type="ORF">A2Z53_01845</name>
</gene>
<keyword evidence="6 9" id="KW-1133">Transmembrane helix</keyword>
<dbReference type="AlphaFoldDB" id="A0A1F5VQ76"/>
<comment type="subunit">
    <text evidence="9">Component of the Sec protein translocase complex. Heterotrimer consisting of SecY, SecE and SecG subunits. The heterotrimers can form oligomers, although 1 heterotrimer is thought to be able to translocate proteins. Interacts with the ribosome. Interacts with SecDF, and other proteins may be involved. Interacts with SecA.</text>
</comment>
<proteinExistence type="inferred from homology"/>
<dbReference type="NCBIfam" id="TIGR00964">
    <property type="entry name" value="secE_bact"/>
    <property type="match status" value="1"/>
</dbReference>
<evidence type="ECO:0000256" key="3">
    <source>
        <dbReference type="ARBA" id="ARBA00022475"/>
    </source>
</evidence>
<keyword evidence="2 9" id="KW-0813">Transport</keyword>
<reference evidence="10 11" key="1">
    <citation type="journal article" date="2016" name="Nat. Commun.">
        <title>Thousands of microbial genomes shed light on interconnected biogeochemical processes in an aquifer system.</title>
        <authorList>
            <person name="Anantharaman K."/>
            <person name="Brown C.T."/>
            <person name="Hug L.A."/>
            <person name="Sharon I."/>
            <person name="Castelle C.J."/>
            <person name="Probst A.J."/>
            <person name="Thomas B.C."/>
            <person name="Singh A."/>
            <person name="Wilkins M.J."/>
            <person name="Karaoz U."/>
            <person name="Brodie E.L."/>
            <person name="Williams K.H."/>
            <person name="Hubbard S.S."/>
            <person name="Banfield J.F."/>
        </authorList>
    </citation>
    <scope>NUCLEOTIDE SEQUENCE [LARGE SCALE GENOMIC DNA]</scope>
</reference>
<keyword evidence="5 9" id="KW-0653">Protein transport</keyword>
<protein>
    <recommendedName>
        <fullName evidence="9">Protein translocase subunit SecE</fullName>
    </recommendedName>
</protein>
<evidence type="ECO:0000313" key="11">
    <source>
        <dbReference type="Proteomes" id="UP000177451"/>
    </source>
</evidence>
<dbReference type="GO" id="GO:0005886">
    <property type="term" value="C:plasma membrane"/>
    <property type="evidence" value="ECO:0007669"/>
    <property type="project" value="UniProtKB-SubCell"/>
</dbReference>
<dbReference type="EMBL" id="MFHH01000001">
    <property type="protein sequence ID" value="OGF65535.1"/>
    <property type="molecule type" value="Genomic_DNA"/>
</dbReference>
<name>A0A1F5VQ76_9BACT</name>
<keyword evidence="8 9" id="KW-0472">Membrane</keyword>
<keyword evidence="4 9" id="KW-0812">Transmembrane</keyword>
<dbReference type="GO" id="GO:0006605">
    <property type="term" value="P:protein targeting"/>
    <property type="evidence" value="ECO:0007669"/>
    <property type="project" value="UniProtKB-UniRule"/>
</dbReference>
<comment type="subcellular location">
    <subcellularLocation>
        <location evidence="9">Cell membrane</location>
        <topology evidence="9">Single-pass membrane protein</topology>
    </subcellularLocation>
    <subcellularLocation>
        <location evidence="1">Membrane</location>
    </subcellularLocation>
</comment>
<evidence type="ECO:0000256" key="2">
    <source>
        <dbReference type="ARBA" id="ARBA00022448"/>
    </source>
</evidence>
<sequence>MLEKLISYLKETRQEMRHVNWPSRQNTIRFTLLVIGVSAIVAIFLGSLDFLFQYLLGKFVL</sequence>
<dbReference type="GO" id="GO:0008320">
    <property type="term" value="F:protein transmembrane transporter activity"/>
    <property type="evidence" value="ECO:0007669"/>
    <property type="project" value="UniProtKB-UniRule"/>
</dbReference>
<feature type="transmembrane region" description="Helical" evidence="9">
    <location>
        <begin position="30"/>
        <end position="56"/>
    </location>
</feature>